<sequence length="762" mass="82737">MMTHNFTRIRAHMLLCMLAHIFNSVHCDSSVFLNVADDWSLLAALKSSNVSSIVLSQNVTLGPSWAFVQPPVQLLRNVTILGRSPNIILDLAYYSNLIVLGPDITLRFVDLILLRKKRLNPLYPGLDILGPSSSVPPPDAPATSPPDYTSAPAYEPNSQSPPQPYQEIITHSITKSGLPSPEPSQGSDTNMVLAWAVPTGVVGFAFISVGLLVLWRKFMVGREAGKTEEPPGQEVANTNASNSDTPVSGSTGLTSASIEIAMQNSYGEHGSSRVQTSSQTLSKKTDSSGSASMTAASSAHAQSANSALQRVQKLAEELMTSEEEKLILGRMIGRGAFGTVFQARWRNLDVAVKTVLFSQQDSARQEKAIVEAALATSVIHPNVVSVYHYDIKPVTSNTTHGELTALHIEEGEMGPKDFKMYLVQELCQTSLAESLNKWVFHDQYTELPRMDLVLSTLTDICHGCAYIHSKNILWGDLKPENVLLKMDHTRPHGIIAKITDFGMSTTIDPTKTHVSNYNKGTVGYSAPEVIGEHHATKTSDVYSFGVLMQQMVSRSTPWAFSPTGALEANKNFWRMVPNVSRSYVEIQRRCLNLNQKLRPSFEEIKAELMAAYDSYMVALTAQAFRLAGQDPATAAMPPPPPYPGDGASCQPFRAEVQLTAQSRAACEEQSVSTGDASLASRTTVRGRSELVEVAEGSSERRLVSESALVVTRQNEEASLGPMSSAAGMGHKDSGPGDAAAGVGGVERQQQQEGYFQNWTTSY</sequence>
<dbReference type="Proteomes" id="UP000232323">
    <property type="component" value="Unassembled WGS sequence"/>
</dbReference>
<feature type="region of interest" description="Disordered" evidence="2">
    <location>
        <begin position="225"/>
        <end position="252"/>
    </location>
</feature>
<dbReference type="GO" id="GO:0005524">
    <property type="term" value="F:ATP binding"/>
    <property type="evidence" value="ECO:0007669"/>
    <property type="project" value="UniProtKB-UniRule"/>
</dbReference>
<feature type="region of interest" description="Disordered" evidence="2">
    <location>
        <begin position="133"/>
        <end position="165"/>
    </location>
</feature>
<feature type="compositionally biased region" description="Polar residues" evidence="2">
    <location>
        <begin position="235"/>
        <end position="252"/>
    </location>
</feature>
<keyword evidence="3" id="KW-0472">Membrane</keyword>
<dbReference type="GO" id="GO:0004674">
    <property type="term" value="F:protein serine/threonine kinase activity"/>
    <property type="evidence" value="ECO:0007669"/>
    <property type="project" value="TreeGrafter"/>
</dbReference>
<evidence type="ECO:0000313" key="6">
    <source>
        <dbReference type="EMBL" id="GAX76142.1"/>
    </source>
</evidence>
<dbReference type="AlphaFoldDB" id="A0A250WZV0"/>
<dbReference type="PANTHER" id="PTHR44329">
    <property type="entry name" value="SERINE/THREONINE-PROTEIN KINASE TNNI3K-RELATED"/>
    <property type="match status" value="1"/>
</dbReference>
<gene>
    <name evidence="6" type="ORF">CEUSTIGMA_g3585.t1</name>
</gene>
<dbReference type="PROSITE" id="PS50011">
    <property type="entry name" value="PROTEIN_KINASE_DOM"/>
    <property type="match status" value="1"/>
</dbReference>
<keyword evidence="3" id="KW-0812">Transmembrane</keyword>
<accession>A0A250WZV0</accession>
<feature type="compositionally biased region" description="Low complexity" evidence="2">
    <location>
        <begin position="287"/>
        <end position="298"/>
    </location>
</feature>
<dbReference type="Gene3D" id="1.10.510.10">
    <property type="entry name" value="Transferase(Phosphotransferase) domain 1"/>
    <property type="match status" value="1"/>
</dbReference>
<proteinExistence type="predicted"/>
<evidence type="ECO:0000259" key="5">
    <source>
        <dbReference type="PROSITE" id="PS50011"/>
    </source>
</evidence>
<evidence type="ECO:0000313" key="7">
    <source>
        <dbReference type="Proteomes" id="UP000232323"/>
    </source>
</evidence>
<feature type="compositionally biased region" description="Polar residues" evidence="2">
    <location>
        <begin position="267"/>
        <end position="282"/>
    </location>
</feature>
<dbReference type="Pfam" id="PF00069">
    <property type="entry name" value="Pkinase"/>
    <property type="match status" value="1"/>
</dbReference>
<keyword evidence="7" id="KW-1185">Reference proteome</keyword>
<dbReference type="EMBL" id="BEGY01000015">
    <property type="protein sequence ID" value="GAX76142.1"/>
    <property type="molecule type" value="Genomic_DNA"/>
</dbReference>
<keyword evidence="1" id="KW-0547">Nucleotide-binding</keyword>
<reference evidence="6 7" key="1">
    <citation type="submission" date="2017-08" db="EMBL/GenBank/DDBJ databases">
        <title>Acidophilic green algal genome provides insights into adaptation to an acidic environment.</title>
        <authorList>
            <person name="Hirooka S."/>
            <person name="Hirose Y."/>
            <person name="Kanesaki Y."/>
            <person name="Higuchi S."/>
            <person name="Fujiwara T."/>
            <person name="Onuma R."/>
            <person name="Era A."/>
            <person name="Ohbayashi R."/>
            <person name="Uzuka A."/>
            <person name="Nozaki H."/>
            <person name="Yoshikawa H."/>
            <person name="Miyagishima S.Y."/>
        </authorList>
    </citation>
    <scope>NUCLEOTIDE SEQUENCE [LARGE SCALE GENOMIC DNA]</scope>
    <source>
        <strain evidence="6 7">NIES-2499</strain>
    </source>
</reference>
<feature type="chain" id="PRO_5013146121" description="Protein kinase domain-containing protein" evidence="4">
    <location>
        <begin position="28"/>
        <end position="762"/>
    </location>
</feature>
<evidence type="ECO:0000256" key="3">
    <source>
        <dbReference type="SAM" id="Phobius"/>
    </source>
</evidence>
<feature type="region of interest" description="Disordered" evidence="2">
    <location>
        <begin position="713"/>
        <end position="762"/>
    </location>
</feature>
<keyword evidence="1" id="KW-0067">ATP-binding</keyword>
<name>A0A250WZV0_9CHLO</name>
<dbReference type="InterPro" id="IPR000719">
    <property type="entry name" value="Prot_kinase_dom"/>
</dbReference>
<dbReference type="PROSITE" id="PS00107">
    <property type="entry name" value="PROTEIN_KINASE_ATP"/>
    <property type="match status" value="1"/>
</dbReference>
<evidence type="ECO:0000256" key="4">
    <source>
        <dbReference type="SAM" id="SignalP"/>
    </source>
</evidence>
<dbReference type="OrthoDB" id="530519at2759"/>
<organism evidence="6 7">
    <name type="scientific">Chlamydomonas eustigma</name>
    <dbReference type="NCBI Taxonomy" id="1157962"/>
    <lineage>
        <taxon>Eukaryota</taxon>
        <taxon>Viridiplantae</taxon>
        <taxon>Chlorophyta</taxon>
        <taxon>core chlorophytes</taxon>
        <taxon>Chlorophyceae</taxon>
        <taxon>CS clade</taxon>
        <taxon>Chlamydomonadales</taxon>
        <taxon>Chlamydomonadaceae</taxon>
        <taxon>Chlamydomonas</taxon>
    </lineage>
</organism>
<dbReference type="SMART" id="SM00220">
    <property type="entry name" value="S_TKc"/>
    <property type="match status" value="1"/>
</dbReference>
<keyword evidence="3" id="KW-1133">Transmembrane helix</keyword>
<feature type="compositionally biased region" description="Pro residues" evidence="2">
    <location>
        <begin position="134"/>
        <end position="144"/>
    </location>
</feature>
<feature type="binding site" evidence="1">
    <location>
        <position position="353"/>
    </location>
    <ligand>
        <name>ATP</name>
        <dbReference type="ChEBI" id="CHEBI:30616"/>
    </ligand>
</feature>
<feature type="transmembrane region" description="Helical" evidence="3">
    <location>
        <begin position="192"/>
        <end position="215"/>
    </location>
</feature>
<dbReference type="SUPFAM" id="SSF56112">
    <property type="entry name" value="Protein kinase-like (PK-like)"/>
    <property type="match status" value="1"/>
</dbReference>
<dbReference type="InterPro" id="IPR051681">
    <property type="entry name" value="Ser/Thr_Kinases-Pseudokinases"/>
</dbReference>
<feature type="signal peptide" evidence="4">
    <location>
        <begin position="1"/>
        <end position="27"/>
    </location>
</feature>
<keyword evidence="4" id="KW-0732">Signal</keyword>
<protein>
    <recommendedName>
        <fullName evidence="5">Protein kinase domain-containing protein</fullName>
    </recommendedName>
</protein>
<evidence type="ECO:0000256" key="2">
    <source>
        <dbReference type="SAM" id="MobiDB-lite"/>
    </source>
</evidence>
<dbReference type="PANTHER" id="PTHR44329:SF214">
    <property type="entry name" value="PROTEIN KINASE DOMAIN-CONTAINING PROTEIN"/>
    <property type="match status" value="1"/>
</dbReference>
<evidence type="ECO:0000256" key="1">
    <source>
        <dbReference type="PROSITE-ProRule" id="PRU10141"/>
    </source>
</evidence>
<dbReference type="Gene3D" id="3.30.200.20">
    <property type="entry name" value="Phosphorylase Kinase, domain 1"/>
    <property type="match status" value="1"/>
</dbReference>
<feature type="domain" description="Protein kinase" evidence="5">
    <location>
        <begin position="326"/>
        <end position="616"/>
    </location>
</feature>
<feature type="region of interest" description="Disordered" evidence="2">
    <location>
        <begin position="267"/>
        <end position="298"/>
    </location>
</feature>
<dbReference type="InterPro" id="IPR017441">
    <property type="entry name" value="Protein_kinase_ATP_BS"/>
</dbReference>
<dbReference type="InterPro" id="IPR011009">
    <property type="entry name" value="Kinase-like_dom_sf"/>
</dbReference>
<comment type="caution">
    <text evidence="6">The sequence shown here is derived from an EMBL/GenBank/DDBJ whole genome shotgun (WGS) entry which is preliminary data.</text>
</comment>
<dbReference type="STRING" id="1157962.A0A250WZV0"/>